<comment type="subcellular location">
    <subcellularLocation>
        <location evidence="2">Membrane</location>
        <topology evidence="2">Multi-pass membrane protein</topology>
    </subcellularLocation>
</comment>
<evidence type="ECO:0000256" key="11">
    <source>
        <dbReference type="SAM" id="Phobius"/>
    </source>
</evidence>
<keyword evidence="10 11" id="KW-0472">Membrane</keyword>
<protein>
    <submittedName>
        <fullName evidence="14">Cytochrome b561</fullName>
    </submittedName>
</protein>
<feature type="transmembrane region" description="Helical" evidence="11">
    <location>
        <begin position="128"/>
        <end position="149"/>
    </location>
</feature>
<evidence type="ECO:0000256" key="3">
    <source>
        <dbReference type="ARBA" id="ARBA00022448"/>
    </source>
</evidence>
<gene>
    <name evidence="14" type="primary">LOC117643695</name>
</gene>
<keyword evidence="8 11" id="KW-1133">Transmembrane helix</keyword>
<dbReference type="Pfam" id="PF03188">
    <property type="entry name" value="Cytochrom_B561"/>
    <property type="match status" value="1"/>
</dbReference>
<evidence type="ECO:0000256" key="8">
    <source>
        <dbReference type="ARBA" id="ARBA00022989"/>
    </source>
</evidence>
<evidence type="ECO:0000256" key="4">
    <source>
        <dbReference type="ARBA" id="ARBA00022617"/>
    </source>
</evidence>
<evidence type="ECO:0000256" key="5">
    <source>
        <dbReference type="ARBA" id="ARBA00022692"/>
    </source>
</evidence>
<keyword evidence="9" id="KW-0408">Iron</keyword>
<dbReference type="OrthoDB" id="907479at2759"/>
<evidence type="ECO:0000256" key="1">
    <source>
        <dbReference type="ARBA" id="ARBA00001970"/>
    </source>
</evidence>
<name>A0A6P8ZLC8_THRPL</name>
<comment type="cofactor">
    <cofactor evidence="1">
        <name>heme b</name>
        <dbReference type="ChEBI" id="CHEBI:60344"/>
    </cofactor>
</comment>
<dbReference type="Gene3D" id="1.20.120.1770">
    <property type="match status" value="1"/>
</dbReference>
<feature type="transmembrane region" description="Helical" evidence="11">
    <location>
        <begin position="156"/>
        <end position="179"/>
    </location>
</feature>
<dbReference type="GeneID" id="117643695"/>
<dbReference type="Proteomes" id="UP000515158">
    <property type="component" value="Unplaced"/>
</dbReference>
<feature type="transmembrane region" description="Helical" evidence="11">
    <location>
        <begin position="199"/>
        <end position="221"/>
    </location>
</feature>
<feature type="transmembrane region" description="Helical" evidence="11">
    <location>
        <begin position="90"/>
        <end position="108"/>
    </location>
</feature>
<proteinExistence type="predicted"/>
<dbReference type="RefSeq" id="XP_034238629.1">
    <property type="nucleotide sequence ID" value="XM_034382738.1"/>
</dbReference>
<reference evidence="14" key="1">
    <citation type="submission" date="2025-08" db="UniProtKB">
        <authorList>
            <consortium name="RefSeq"/>
        </authorList>
    </citation>
    <scope>IDENTIFICATION</scope>
    <source>
        <tissue evidence="14">Total insect</tissue>
    </source>
</reference>
<feature type="transmembrane region" description="Helical" evidence="11">
    <location>
        <begin position="273"/>
        <end position="294"/>
    </location>
</feature>
<dbReference type="GO" id="GO:0046872">
    <property type="term" value="F:metal ion binding"/>
    <property type="evidence" value="ECO:0007669"/>
    <property type="project" value="UniProtKB-KW"/>
</dbReference>
<dbReference type="FunFam" id="1.20.120.1770:FF:000001">
    <property type="entry name" value="Cytochrome b reductase 1"/>
    <property type="match status" value="1"/>
</dbReference>
<dbReference type="PANTHER" id="PTHR10106:SF0">
    <property type="entry name" value="LD36721P"/>
    <property type="match status" value="1"/>
</dbReference>
<dbReference type="GO" id="GO:0016491">
    <property type="term" value="F:oxidoreductase activity"/>
    <property type="evidence" value="ECO:0007669"/>
    <property type="project" value="InterPro"/>
</dbReference>
<evidence type="ECO:0000256" key="9">
    <source>
        <dbReference type="ARBA" id="ARBA00023004"/>
    </source>
</evidence>
<dbReference type="SMART" id="SM00665">
    <property type="entry name" value="B561"/>
    <property type="match status" value="1"/>
</dbReference>
<dbReference type="InterPro" id="IPR006593">
    <property type="entry name" value="Cyt_b561/ferric_Rdtase_TM"/>
</dbReference>
<accession>A0A6P8ZLC8</accession>
<evidence type="ECO:0000313" key="14">
    <source>
        <dbReference type="RefSeq" id="XP_034238629.1"/>
    </source>
</evidence>
<evidence type="ECO:0000256" key="10">
    <source>
        <dbReference type="ARBA" id="ARBA00023136"/>
    </source>
</evidence>
<dbReference type="AlphaFoldDB" id="A0A6P8ZLC8"/>
<dbReference type="InParanoid" id="A0A6P8ZLC8"/>
<sequence>MAEPQTPVPEAVRAKGVEDGVVDDELLGRLVAVVQGGAPPTQQDAVVQGATQAATALPGTQDKKAGEGGGYINMDAGGTPQQLLKGFNPLLVLTEGLGLLLVALVAVWCGQKGFGWRAYPSLEFNWHPLLMVIALIFLNGNAILTFRVLRNNRKVLLKYIHGGIQCLTLPLIIIGLVAVFDSHNFNVPPTPNLYTLHSWIGLGAVILFFSQYVVGLTAFLFPGLSAEYRSIILPYHVFNGVAIFALSVGASLIGLNEKAFFALPNYGQLPGEAVLINMIGVVMVLFALLVGLLVTKAEFKRTPLPEDGSPLLASSRQ</sequence>
<evidence type="ECO:0000256" key="7">
    <source>
        <dbReference type="ARBA" id="ARBA00022982"/>
    </source>
</evidence>
<evidence type="ECO:0000313" key="13">
    <source>
        <dbReference type="Proteomes" id="UP000515158"/>
    </source>
</evidence>
<keyword evidence="6" id="KW-0479">Metal-binding</keyword>
<dbReference type="FunCoup" id="A0A6P8ZLC8">
    <property type="interactions" value="29"/>
</dbReference>
<evidence type="ECO:0000256" key="2">
    <source>
        <dbReference type="ARBA" id="ARBA00004141"/>
    </source>
</evidence>
<keyword evidence="4" id="KW-0349">Heme</keyword>
<organism evidence="14">
    <name type="scientific">Thrips palmi</name>
    <name type="common">Melon thrips</name>
    <dbReference type="NCBI Taxonomy" id="161013"/>
    <lineage>
        <taxon>Eukaryota</taxon>
        <taxon>Metazoa</taxon>
        <taxon>Ecdysozoa</taxon>
        <taxon>Arthropoda</taxon>
        <taxon>Hexapoda</taxon>
        <taxon>Insecta</taxon>
        <taxon>Pterygota</taxon>
        <taxon>Neoptera</taxon>
        <taxon>Paraneoptera</taxon>
        <taxon>Thysanoptera</taxon>
        <taxon>Terebrantia</taxon>
        <taxon>Thripoidea</taxon>
        <taxon>Thripidae</taxon>
        <taxon>Thrips</taxon>
    </lineage>
</organism>
<evidence type="ECO:0000256" key="6">
    <source>
        <dbReference type="ARBA" id="ARBA00022723"/>
    </source>
</evidence>
<dbReference type="PANTHER" id="PTHR10106">
    <property type="entry name" value="CYTOCHROME B561-RELATED"/>
    <property type="match status" value="1"/>
</dbReference>
<keyword evidence="5 11" id="KW-0812">Transmembrane</keyword>
<evidence type="ECO:0000259" key="12">
    <source>
        <dbReference type="PROSITE" id="PS50939"/>
    </source>
</evidence>
<dbReference type="KEGG" id="tpal:117643695"/>
<dbReference type="InterPro" id="IPR043205">
    <property type="entry name" value="CYB561/CYBRD1-like"/>
</dbReference>
<dbReference type="GO" id="GO:0016020">
    <property type="term" value="C:membrane"/>
    <property type="evidence" value="ECO:0007669"/>
    <property type="project" value="UniProtKB-SubCell"/>
</dbReference>
<keyword evidence="3" id="KW-0813">Transport</keyword>
<keyword evidence="7" id="KW-0249">Electron transport</keyword>
<keyword evidence="13" id="KW-1185">Reference proteome</keyword>
<dbReference type="PROSITE" id="PS50939">
    <property type="entry name" value="CYTOCHROME_B561"/>
    <property type="match status" value="1"/>
</dbReference>
<feature type="transmembrane region" description="Helical" evidence="11">
    <location>
        <begin position="233"/>
        <end position="253"/>
    </location>
</feature>
<feature type="domain" description="Cytochrome b561" evidence="12">
    <location>
        <begin position="93"/>
        <end position="295"/>
    </location>
</feature>